<feature type="binding site" evidence="7">
    <location>
        <begin position="397"/>
        <end position="400"/>
    </location>
    <ligand>
        <name>meso-2,6-diaminopimelate</name>
        <dbReference type="ChEBI" id="CHEBI:57791"/>
    </ligand>
</feature>
<comment type="function">
    <text evidence="7">Catalyzes the addition of meso-diaminopimelic acid to the nucleotide precursor UDP-N-acetylmuramoyl-L-alanyl-D-glutamate (UMAG) in the biosynthesis of bacterial cell-wall peptidoglycan.</text>
</comment>
<keyword evidence="7" id="KW-0547">Nucleotide-binding</keyword>
<dbReference type="GO" id="GO:0005524">
    <property type="term" value="F:ATP binding"/>
    <property type="evidence" value="ECO:0007669"/>
    <property type="project" value="UniProtKB-UniRule"/>
</dbReference>
<keyword evidence="7" id="KW-0963">Cytoplasm</keyword>
<evidence type="ECO:0000256" key="8">
    <source>
        <dbReference type="RuleBase" id="RU004135"/>
    </source>
</evidence>
<dbReference type="InterPro" id="IPR005761">
    <property type="entry name" value="UDP-N-AcMur-Glu-dNH2Pim_ligase"/>
</dbReference>
<dbReference type="GO" id="GO:0008765">
    <property type="term" value="F:UDP-N-acetylmuramoylalanyl-D-glutamate-2,6-diaminopimelate ligase activity"/>
    <property type="evidence" value="ECO:0007669"/>
    <property type="project" value="UniProtKB-UniRule"/>
</dbReference>
<comment type="caution">
    <text evidence="7">Lacks conserved residue(s) required for the propagation of feature annotation.</text>
</comment>
<dbReference type="Gene3D" id="3.40.1190.10">
    <property type="entry name" value="Mur-like, catalytic domain"/>
    <property type="match status" value="1"/>
</dbReference>
<dbReference type="EMBL" id="CP043312">
    <property type="protein sequence ID" value="QEK39705.1"/>
    <property type="molecule type" value="Genomic_DNA"/>
</dbReference>
<keyword evidence="5 7" id="KW-0131">Cell cycle</keyword>
<dbReference type="InterPro" id="IPR035911">
    <property type="entry name" value="MurE/MurF_N"/>
</dbReference>
<evidence type="ECO:0000256" key="4">
    <source>
        <dbReference type="ARBA" id="ARBA00022984"/>
    </source>
</evidence>
<dbReference type="GO" id="GO:0000287">
    <property type="term" value="F:magnesium ion binding"/>
    <property type="evidence" value="ECO:0007669"/>
    <property type="project" value="UniProtKB-UniRule"/>
</dbReference>
<evidence type="ECO:0000259" key="11">
    <source>
        <dbReference type="Pfam" id="PF08245"/>
    </source>
</evidence>
<feature type="binding site" evidence="7">
    <location>
        <position position="184"/>
    </location>
    <ligand>
        <name>UDP-N-acetyl-alpha-D-muramoyl-L-alanyl-D-glutamate</name>
        <dbReference type="ChEBI" id="CHEBI:83900"/>
    </ligand>
</feature>
<comment type="PTM">
    <text evidence="7">Carboxylation is probably crucial for Mg(2+) binding and, consequently, for the gamma-phosphate positioning of ATP.</text>
</comment>
<keyword evidence="7" id="KW-0067">ATP-binding</keyword>
<proteinExistence type="inferred from homology"/>
<dbReference type="GO" id="GO:0008360">
    <property type="term" value="P:regulation of cell shape"/>
    <property type="evidence" value="ECO:0007669"/>
    <property type="project" value="UniProtKB-KW"/>
</dbReference>
<feature type="binding site" evidence="7">
    <location>
        <position position="182"/>
    </location>
    <ligand>
        <name>UDP-N-acetyl-alpha-D-muramoyl-L-alanyl-D-glutamate</name>
        <dbReference type="ChEBI" id="CHEBI:83900"/>
    </ligand>
</feature>
<dbReference type="InterPro" id="IPR036565">
    <property type="entry name" value="Mur-like_cat_sf"/>
</dbReference>
<protein>
    <recommendedName>
        <fullName evidence="7">UDP-N-acetylmuramoyl-L-alanyl-D-glutamate--2,6-diaminopimelate ligase</fullName>
        <ecNumber evidence="7">6.3.2.13</ecNumber>
    </recommendedName>
    <alternativeName>
        <fullName evidence="7">Meso-A2pm-adding enzyme</fullName>
    </alternativeName>
    <alternativeName>
        <fullName evidence="7">Meso-diaminopimelate-adding enzyme</fullName>
    </alternativeName>
    <alternativeName>
        <fullName evidence="7">UDP-MurNAc-L-Ala-D-Glu:meso-diaminopimelate ligase</fullName>
    </alternativeName>
    <alternativeName>
        <fullName evidence="7">UDP-MurNAc-tripeptide synthetase</fullName>
    </alternativeName>
    <alternativeName>
        <fullName evidence="7">UDP-N-acetylmuramyl-tripeptide synthetase</fullName>
    </alternativeName>
</protein>
<evidence type="ECO:0000259" key="9">
    <source>
        <dbReference type="Pfam" id="PF01225"/>
    </source>
</evidence>
<reference evidence="12 13" key="1">
    <citation type="submission" date="2019-08" db="EMBL/GenBank/DDBJ databases">
        <title>Highly reduced genomes of protist endosymbionts show evolutionary convergence.</title>
        <authorList>
            <person name="George E."/>
            <person name="Husnik F."/>
            <person name="Tashyreva D."/>
            <person name="Prokopchuk G."/>
            <person name="Horak A."/>
            <person name="Kwong W.K."/>
            <person name="Lukes J."/>
            <person name="Keeling P.J."/>
        </authorList>
    </citation>
    <scope>NUCLEOTIDE SEQUENCE [LARGE SCALE GENOMIC DNA]</scope>
    <source>
        <strain evidence="12">1621</strain>
    </source>
</reference>
<dbReference type="SUPFAM" id="SSF53244">
    <property type="entry name" value="MurD-like peptide ligases, peptide-binding domain"/>
    <property type="match status" value="1"/>
</dbReference>
<dbReference type="PANTHER" id="PTHR23135">
    <property type="entry name" value="MUR LIGASE FAMILY MEMBER"/>
    <property type="match status" value="1"/>
</dbReference>
<feature type="domain" description="Mur ligase C-terminal" evidence="10">
    <location>
        <begin position="326"/>
        <end position="447"/>
    </location>
</feature>
<dbReference type="SUPFAM" id="SSF53623">
    <property type="entry name" value="MurD-like peptide ligases, catalytic domain"/>
    <property type="match status" value="1"/>
</dbReference>
<dbReference type="RefSeq" id="WP_148952066.1">
    <property type="nucleotide sequence ID" value="NZ_CP043312.1"/>
</dbReference>
<dbReference type="Gene3D" id="3.40.1390.10">
    <property type="entry name" value="MurE/MurF, N-terminal domain"/>
    <property type="match status" value="1"/>
</dbReference>
<evidence type="ECO:0000256" key="2">
    <source>
        <dbReference type="ARBA" id="ARBA00022618"/>
    </source>
</evidence>
<feature type="domain" description="Mur ligase central" evidence="11">
    <location>
        <begin position="104"/>
        <end position="303"/>
    </location>
</feature>
<dbReference type="SUPFAM" id="SSF63418">
    <property type="entry name" value="MurE/MurF N-terminal domain"/>
    <property type="match status" value="1"/>
</dbReference>
<keyword evidence="4 7" id="KW-0573">Peptidoglycan synthesis</keyword>
<keyword evidence="2 7" id="KW-0132">Cell division</keyword>
<feature type="modified residue" description="N6-carboxylysine" evidence="7">
    <location>
        <position position="216"/>
    </location>
</feature>
<feature type="domain" description="Mur ligase N-terminal catalytic" evidence="9">
    <location>
        <begin position="30"/>
        <end position="67"/>
    </location>
</feature>
<dbReference type="GO" id="GO:0009252">
    <property type="term" value="P:peptidoglycan biosynthetic process"/>
    <property type="evidence" value="ECO:0007669"/>
    <property type="project" value="UniProtKB-UniRule"/>
</dbReference>
<dbReference type="Pfam" id="PF08245">
    <property type="entry name" value="Mur_ligase_M"/>
    <property type="match status" value="1"/>
</dbReference>
<dbReference type="AlphaFoldDB" id="A0A5C0UHQ5"/>
<keyword evidence="7 12" id="KW-0436">Ligase</keyword>
<name>A0A5C0UHQ5_9RICK</name>
<dbReference type="Pfam" id="PF01225">
    <property type="entry name" value="Mur_ligase"/>
    <property type="match status" value="1"/>
</dbReference>
<organism evidence="12 13">
    <name type="scientific">Candidatus Sneabacter namystus</name>
    <dbReference type="NCBI Taxonomy" id="2601646"/>
    <lineage>
        <taxon>Bacteria</taxon>
        <taxon>Pseudomonadati</taxon>
        <taxon>Pseudomonadota</taxon>
        <taxon>Alphaproteobacteria</taxon>
        <taxon>Rickettsiales</taxon>
        <taxon>Rickettsiaceae</taxon>
        <taxon>Rickettsieae</taxon>
        <taxon>Candidatus Sneabacter</taxon>
    </lineage>
</organism>
<dbReference type="GO" id="GO:0005737">
    <property type="term" value="C:cytoplasm"/>
    <property type="evidence" value="ECO:0007669"/>
    <property type="project" value="UniProtKB-SubCell"/>
</dbReference>
<evidence type="ECO:0000256" key="1">
    <source>
        <dbReference type="ARBA" id="ARBA00005898"/>
    </source>
</evidence>
<dbReference type="OrthoDB" id="9800958at2"/>
<dbReference type="InterPro" id="IPR036615">
    <property type="entry name" value="Mur_ligase_C_dom_sf"/>
</dbReference>
<dbReference type="Pfam" id="PF02875">
    <property type="entry name" value="Mur_ligase_C"/>
    <property type="match status" value="1"/>
</dbReference>
<comment type="similarity">
    <text evidence="1 7">Belongs to the MurCDEF family. MurE subfamily.</text>
</comment>
<dbReference type="EC" id="6.3.2.13" evidence="7"/>
<dbReference type="GO" id="GO:0071555">
    <property type="term" value="P:cell wall organization"/>
    <property type="evidence" value="ECO:0007669"/>
    <property type="project" value="UniProtKB-KW"/>
</dbReference>
<dbReference type="GO" id="GO:0051301">
    <property type="term" value="P:cell division"/>
    <property type="evidence" value="ECO:0007669"/>
    <property type="project" value="UniProtKB-KW"/>
</dbReference>
<evidence type="ECO:0000259" key="10">
    <source>
        <dbReference type="Pfam" id="PF02875"/>
    </source>
</evidence>
<dbReference type="NCBIfam" id="TIGR01085">
    <property type="entry name" value="murE"/>
    <property type="match status" value="1"/>
</dbReference>
<feature type="binding site" evidence="7">
    <location>
        <begin position="149"/>
        <end position="150"/>
    </location>
    <ligand>
        <name>UDP-N-acetyl-alpha-D-muramoyl-L-alanyl-D-glutamate</name>
        <dbReference type="ChEBI" id="CHEBI:83900"/>
    </ligand>
</feature>
<sequence length="473" mass="52718">MKNRKKNAAEVISILRKNNVEDIFSDQRLCTNNSAFFAIKGNKYDGNDFIDDAINKGAKVVVTQEDICRSSTSACLCIVENIHETLEKCVHHFYPNIPENVILVTGTNGKTSVVHYIRNFLKHLGYSAASIGTLGCISDHNIKYQSNLTTPSLVDLRQTLHKLAQKNVTHVIIEASSHALQQRRLSNILAKVVVFTSFSPEHLDYHKTVDQYLKDKCIIFTNNCSNDTKIVVHEEVLPKIKDVIKGYDNVIVYGNTGKVKIAIQKSDICGQELLLQCGKTDVVYKTSIIGKHQAHNLLAATIAISQLGADISKLSFLAQQITAPPGRLERIAKNIFVDYAHNEDALKKVLQIVAEVKNMHQKIFLVFGCGGDRDKSKRAKMGVVANQLADEVIITDDNPRNEDPDFIRMAIKSSCPKGTIIPDRKAAIQYAIDTMSDCDILLVAGKGHEKYQIVKENYIPFSDKAIILECINR</sequence>
<evidence type="ECO:0000256" key="5">
    <source>
        <dbReference type="ARBA" id="ARBA00023306"/>
    </source>
</evidence>
<dbReference type="Proteomes" id="UP000323844">
    <property type="component" value="Chromosome"/>
</dbReference>
<feature type="binding site" evidence="7">
    <location>
        <position position="449"/>
    </location>
    <ligand>
        <name>meso-2,6-diaminopimelate</name>
        <dbReference type="ChEBI" id="CHEBI:57791"/>
    </ligand>
</feature>
<comment type="subcellular location">
    <subcellularLocation>
        <location evidence="7 8">Cytoplasm</location>
    </subcellularLocation>
</comment>
<comment type="cofactor">
    <cofactor evidence="7">
        <name>Mg(2+)</name>
        <dbReference type="ChEBI" id="CHEBI:18420"/>
    </cofactor>
</comment>
<feature type="binding site" evidence="7">
    <location>
        <position position="373"/>
    </location>
    <ligand>
        <name>meso-2,6-diaminopimelate</name>
        <dbReference type="ChEBI" id="CHEBI:57791"/>
    </ligand>
</feature>
<dbReference type="InterPro" id="IPR000713">
    <property type="entry name" value="Mur_ligase_N"/>
</dbReference>
<keyword evidence="3 7" id="KW-0133">Cell shape</keyword>
<evidence type="ECO:0000313" key="12">
    <source>
        <dbReference type="EMBL" id="QEK39705.1"/>
    </source>
</evidence>
<keyword evidence="7" id="KW-0460">Magnesium</keyword>
<dbReference type="Gene3D" id="3.90.190.20">
    <property type="entry name" value="Mur ligase, C-terminal domain"/>
    <property type="match status" value="1"/>
</dbReference>
<feature type="binding site" evidence="7">
    <location>
        <position position="176"/>
    </location>
    <ligand>
        <name>UDP-N-acetyl-alpha-D-muramoyl-L-alanyl-D-glutamate</name>
        <dbReference type="ChEBI" id="CHEBI:83900"/>
    </ligand>
</feature>
<dbReference type="NCBIfam" id="NF001126">
    <property type="entry name" value="PRK00139.1-4"/>
    <property type="match status" value="1"/>
</dbReference>
<evidence type="ECO:0000256" key="3">
    <source>
        <dbReference type="ARBA" id="ARBA00022960"/>
    </source>
</evidence>
<dbReference type="InterPro" id="IPR004101">
    <property type="entry name" value="Mur_ligase_C"/>
</dbReference>
<dbReference type="HAMAP" id="MF_00208">
    <property type="entry name" value="MurE"/>
    <property type="match status" value="1"/>
</dbReference>
<dbReference type="InterPro" id="IPR013221">
    <property type="entry name" value="Mur_ligase_cen"/>
</dbReference>
<feature type="binding site" evidence="7">
    <location>
        <begin position="106"/>
        <end position="112"/>
    </location>
    <ligand>
        <name>ATP</name>
        <dbReference type="ChEBI" id="CHEBI:30616"/>
    </ligand>
</feature>
<feature type="binding site" evidence="7">
    <location>
        <position position="445"/>
    </location>
    <ligand>
        <name>meso-2,6-diaminopimelate</name>
        <dbReference type="ChEBI" id="CHEBI:57791"/>
    </ligand>
</feature>
<evidence type="ECO:0000256" key="6">
    <source>
        <dbReference type="ARBA" id="ARBA00023316"/>
    </source>
</evidence>
<evidence type="ECO:0000256" key="7">
    <source>
        <dbReference type="HAMAP-Rule" id="MF_00208"/>
    </source>
</evidence>
<dbReference type="PANTHER" id="PTHR23135:SF4">
    <property type="entry name" value="UDP-N-ACETYLMURAMOYL-L-ALANYL-D-GLUTAMATE--2,6-DIAMINOPIMELATE LIGASE MURE HOMOLOG, CHLOROPLASTIC"/>
    <property type="match status" value="1"/>
</dbReference>
<keyword evidence="13" id="KW-1185">Reference proteome</keyword>
<comment type="pathway">
    <text evidence="7 8">Cell wall biogenesis; peptidoglycan biosynthesis.</text>
</comment>
<dbReference type="UniPathway" id="UPA00219"/>
<keyword evidence="6 7" id="KW-0961">Cell wall biogenesis/degradation</keyword>
<dbReference type="KEGG" id="snay:FZC37_02055"/>
<feature type="short sequence motif" description="Meso-diaminopimelate recognition motif" evidence="7">
    <location>
        <begin position="397"/>
        <end position="400"/>
    </location>
</feature>
<evidence type="ECO:0000313" key="13">
    <source>
        <dbReference type="Proteomes" id="UP000323844"/>
    </source>
</evidence>
<comment type="catalytic activity">
    <reaction evidence="7">
        <text>UDP-N-acetyl-alpha-D-muramoyl-L-alanyl-D-glutamate + meso-2,6-diaminopimelate + ATP = UDP-N-acetyl-alpha-D-muramoyl-L-alanyl-gamma-D-glutamyl-meso-2,6-diaminopimelate + ADP + phosphate + H(+)</text>
        <dbReference type="Rhea" id="RHEA:23676"/>
        <dbReference type="ChEBI" id="CHEBI:15378"/>
        <dbReference type="ChEBI" id="CHEBI:30616"/>
        <dbReference type="ChEBI" id="CHEBI:43474"/>
        <dbReference type="ChEBI" id="CHEBI:57791"/>
        <dbReference type="ChEBI" id="CHEBI:83900"/>
        <dbReference type="ChEBI" id="CHEBI:83905"/>
        <dbReference type="ChEBI" id="CHEBI:456216"/>
        <dbReference type="EC" id="6.3.2.13"/>
    </reaction>
</comment>
<accession>A0A5C0UHQ5</accession>
<gene>
    <name evidence="7" type="primary">murE</name>
    <name evidence="12" type="ORF">FZC37_02055</name>
</gene>